<keyword evidence="3" id="KW-1185">Reference proteome</keyword>
<feature type="transmembrane region" description="Helical" evidence="1">
    <location>
        <begin position="35"/>
        <end position="58"/>
    </location>
</feature>
<proteinExistence type="predicted"/>
<protein>
    <submittedName>
        <fullName evidence="2">Uncharacterized protein</fullName>
    </submittedName>
</protein>
<sequence length="98" mass="10896">MPNPSTRRSLSDIFLGSDRAAHSKPPRFLSLSLPLYLSLSLSYSLSLSLAPAYCIFLLRHSNAFSFVNSSAPRNFALFGHNECHLPIHALFVPIPRLL</sequence>
<keyword evidence="1" id="KW-0472">Membrane</keyword>
<name>A0A6A6VY30_9PEZI</name>
<dbReference type="AlphaFoldDB" id="A0A6A6VY30"/>
<dbReference type="Proteomes" id="UP000799437">
    <property type="component" value="Unassembled WGS sequence"/>
</dbReference>
<keyword evidence="1" id="KW-1133">Transmembrane helix</keyword>
<evidence type="ECO:0000256" key="1">
    <source>
        <dbReference type="SAM" id="Phobius"/>
    </source>
</evidence>
<dbReference type="GeneID" id="54480019"/>
<evidence type="ECO:0000313" key="2">
    <source>
        <dbReference type="EMBL" id="KAF2755522.1"/>
    </source>
</evidence>
<evidence type="ECO:0000313" key="3">
    <source>
        <dbReference type="Proteomes" id="UP000799437"/>
    </source>
</evidence>
<keyword evidence="1" id="KW-0812">Transmembrane</keyword>
<gene>
    <name evidence="2" type="ORF">EJ05DRAFT_104834</name>
</gene>
<reference evidence="2" key="1">
    <citation type="journal article" date="2020" name="Stud. Mycol.">
        <title>101 Dothideomycetes genomes: a test case for predicting lifestyles and emergence of pathogens.</title>
        <authorList>
            <person name="Haridas S."/>
            <person name="Albert R."/>
            <person name="Binder M."/>
            <person name="Bloem J."/>
            <person name="Labutti K."/>
            <person name="Salamov A."/>
            <person name="Andreopoulos B."/>
            <person name="Baker S."/>
            <person name="Barry K."/>
            <person name="Bills G."/>
            <person name="Bluhm B."/>
            <person name="Cannon C."/>
            <person name="Castanera R."/>
            <person name="Culley D."/>
            <person name="Daum C."/>
            <person name="Ezra D."/>
            <person name="Gonzalez J."/>
            <person name="Henrissat B."/>
            <person name="Kuo A."/>
            <person name="Liang C."/>
            <person name="Lipzen A."/>
            <person name="Lutzoni F."/>
            <person name="Magnuson J."/>
            <person name="Mondo S."/>
            <person name="Nolan M."/>
            <person name="Ohm R."/>
            <person name="Pangilinan J."/>
            <person name="Park H.-J."/>
            <person name="Ramirez L."/>
            <person name="Alfaro M."/>
            <person name="Sun H."/>
            <person name="Tritt A."/>
            <person name="Yoshinaga Y."/>
            <person name="Zwiers L.-H."/>
            <person name="Turgeon B."/>
            <person name="Goodwin S."/>
            <person name="Spatafora J."/>
            <person name="Crous P."/>
            <person name="Grigoriev I."/>
        </authorList>
    </citation>
    <scope>NUCLEOTIDE SEQUENCE</scope>
    <source>
        <strain evidence="2">CBS 121739</strain>
    </source>
</reference>
<accession>A0A6A6VY30</accession>
<organism evidence="2 3">
    <name type="scientific">Pseudovirgaria hyperparasitica</name>
    <dbReference type="NCBI Taxonomy" id="470096"/>
    <lineage>
        <taxon>Eukaryota</taxon>
        <taxon>Fungi</taxon>
        <taxon>Dikarya</taxon>
        <taxon>Ascomycota</taxon>
        <taxon>Pezizomycotina</taxon>
        <taxon>Dothideomycetes</taxon>
        <taxon>Dothideomycetes incertae sedis</taxon>
        <taxon>Acrospermales</taxon>
        <taxon>Acrospermaceae</taxon>
        <taxon>Pseudovirgaria</taxon>
    </lineage>
</organism>
<dbReference type="RefSeq" id="XP_033597973.1">
    <property type="nucleotide sequence ID" value="XM_033738965.1"/>
</dbReference>
<dbReference type="EMBL" id="ML996577">
    <property type="protein sequence ID" value="KAF2755522.1"/>
    <property type="molecule type" value="Genomic_DNA"/>
</dbReference>